<name>A0ACB9TIL0_HOLOL</name>
<sequence length="214" mass="24365">MFVMIVFTELVSKRNNFNVKYKNICINHENCFVSHILLIFQIAYISRQWLSRLHTCAEPGPIDNRDFLCQHGYIAPDRAKTLEQLAVAVPESVYAYLYGRYGGNAATPTVVCAHCHAHHCRLELEMETLMQLNLAAQRQQSPATHLLSKAWYAAWLNYVQRKTTEPPGPIDNGGKAATVPYVISQQQLSYDYAEIGEDIWNFFHSIYGGGPELR</sequence>
<gene>
    <name evidence="1" type="ORF">MML48_2g00016253</name>
</gene>
<reference evidence="1" key="1">
    <citation type="submission" date="2022-04" db="EMBL/GenBank/DDBJ databases">
        <title>Chromosome-scale genome assembly of Holotrichia oblita Faldermann.</title>
        <authorList>
            <person name="Rongchong L."/>
        </authorList>
    </citation>
    <scope>NUCLEOTIDE SEQUENCE</scope>
    <source>
        <strain evidence="1">81SQS9</strain>
    </source>
</reference>
<evidence type="ECO:0000313" key="2">
    <source>
        <dbReference type="Proteomes" id="UP001056778"/>
    </source>
</evidence>
<evidence type="ECO:0000313" key="1">
    <source>
        <dbReference type="EMBL" id="KAI4466650.1"/>
    </source>
</evidence>
<keyword evidence="1" id="KW-0378">Hydrolase</keyword>
<protein>
    <submittedName>
        <fullName evidence="1">Ubiquitin carboxyl-terminal hydrolase</fullName>
    </submittedName>
</protein>
<dbReference type="Proteomes" id="UP001056778">
    <property type="component" value="Chromosome 2"/>
</dbReference>
<dbReference type="EMBL" id="CM043016">
    <property type="protein sequence ID" value="KAI4466650.1"/>
    <property type="molecule type" value="Genomic_DNA"/>
</dbReference>
<keyword evidence="2" id="KW-1185">Reference proteome</keyword>
<organism evidence="1 2">
    <name type="scientific">Holotrichia oblita</name>
    <name type="common">Chafer beetle</name>
    <dbReference type="NCBI Taxonomy" id="644536"/>
    <lineage>
        <taxon>Eukaryota</taxon>
        <taxon>Metazoa</taxon>
        <taxon>Ecdysozoa</taxon>
        <taxon>Arthropoda</taxon>
        <taxon>Hexapoda</taxon>
        <taxon>Insecta</taxon>
        <taxon>Pterygota</taxon>
        <taxon>Neoptera</taxon>
        <taxon>Endopterygota</taxon>
        <taxon>Coleoptera</taxon>
        <taxon>Polyphaga</taxon>
        <taxon>Scarabaeiformia</taxon>
        <taxon>Scarabaeidae</taxon>
        <taxon>Melolonthinae</taxon>
        <taxon>Holotrichia</taxon>
    </lineage>
</organism>
<accession>A0ACB9TIL0</accession>
<comment type="caution">
    <text evidence="1">The sequence shown here is derived from an EMBL/GenBank/DDBJ whole genome shotgun (WGS) entry which is preliminary data.</text>
</comment>
<proteinExistence type="predicted"/>